<dbReference type="AlphaFoldDB" id="A0A165BVD3"/>
<dbReference type="GeneID" id="63830289"/>
<protein>
    <submittedName>
        <fullName evidence="1">Uncharacterized protein</fullName>
    </submittedName>
</protein>
<name>A0A165BVD3_9APHY</name>
<proteinExistence type="predicted"/>
<keyword evidence="2" id="KW-1185">Reference proteome</keyword>
<reference evidence="1 2" key="1">
    <citation type="journal article" date="2016" name="Mol. Biol. Evol.">
        <title>Comparative Genomics of Early-Diverging Mushroom-Forming Fungi Provides Insights into the Origins of Lignocellulose Decay Capabilities.</title>
        <authorList>
            <person name="Nagy L.G."/>
            <person name="Riley R."/>
            <person name="Tritt A."/>
            <person name="Adam C."/>
            <person name="Daum C."/>
            <person name="Floudas D."/>
            <person name="Sun H."/>
            <person name="Yadav J.S."/>
            <person name="Pangilinan J."/>
            <person name="Larsson K.H."/>
            <person name="Matsuura K."/>
            <person name="Barry K."/>
            <person name="Labutti K."/>
            <person name="Kuo R."/>
            <person name="Ohm R.A."/>
            <person name="Bhattacharya S.S."/>
            <person name="Shirouzu T."/>
            <person name="Yoshinaga Y."/>
            <person name="Martin F.M."/>
            <person name="Grigoriev I.V."/>
            <person name="Hibbett D.S."/>
        </authorList>
    </citation>
    <scope>NUCLEOTIDE SEQUENCE [LARGE SCALE GENOMIC DNA]</scope>
    <source>
        <strain evidence="1 2">93-53</strain>
    </source>
</reference>
<organism evidence="1 2">
    <name type="scientific">Laetiporus sulphureus 93-53</name>
    <dbReference type="NCBI Taxonomy" id="1314785"/>
    <lineage>
        <taxon>Eukaryota</taxon>
        <taxon>Fungi</taxon>
        <taxon>Dikarya</taxon>
        <taxon>Basidiomycota</taxon>
        <taxon>Agaricomycotina</taxon>
        <taxon>Agaricomycetes</taxon>
        <taxon>Polyporales</taxon>
        <taxon>Laetiporus</taxon>
    </lineage>
</organism>
<evidence type="ECO:0000313" key="2">
    <source>
        <dbReference type="Proteomes" id="UP000076871"/>
    </source>
</evidence>
<accession>A0A165BVD3</accession>
<gene>
    <name evidence="1" type="ORF">LAESUDRAFT_763460</name>
</gene>
<dbReference type="InParanoid" id="A0A165BVD3"/>
<dbReference type="EMBL" id="KV427660">
    <property type="protein sequence ID" value="KZT01723.1"/>
    <property type="molecule type" value="Genomic_DNA"/>
</dbReference>
<dbReference type="RefSeq" id="XP_040759463.1">
    <property type="nucleotide sequence ID" value="XM_040913261.1"/>
</dbReference>
<sequence>MAEILQDAIKREPEVVAATPRVQSRLASVMSMASSVVTTKSSKSNTLHEYYIAIHALPKCVQVVFLSFGKRWPHTRAPANTNSHVETERILSEVRGLAISNALLVEIYTQEHARLVVEVTHIDERLQFLKTFLAANGQAA</sequence>
<evidence type="ECO:0000313" key="1">
    <source>
        <dbReference type="EMBL" id="KZT01723.1"/>
    </source>
</evidence>
<dbReference type="Proteomes" id="UP000076871">
    <property type="component" value="Unassembled WGS sequence"/>
</dbReference>